<evidence type="ECO:0000256" key="4">
    <source>
        <dbReference type="ARBA" id="ARBA00022692"/>
    </source>
</evidence>
<dbReference type="GO" id="GO:0006935">
    <property type="term" value="P:chemotaxis"/>
    <property type="evidence" value="ECO:0007669"/>
    <property type="project" value="UniProtKB-KW"/>
</dbReference>
<reference evidence="12" key="1">
    <citation type="journal article" date="2014" name="Genome Announc.">
        <title>Complete Genome Sequence of Campylobacter iguaniorum Strain 1485ET, Isolated from a Bearded Dragon (Pogona vitticeps).</title>
        <authorList>
            <person name="Gilbert M.J."/>
            <person name="Miller W.G."/>
            <person name="Yee E."/>
            <person name="Kik M."/>
            <person name="Wagenaar J.A."/>
            <person name="Duim B."/>
        </authorList>
    </citation>
    <scope>NUCLEOTIDE SEQUENCE [LARGE SCALE GENOMIC DNA]</scope>
    <source>
        <strain evidence="12">1485E</strain>
    </source>
</reference>
<feature type="transmembrane region" description="Helical" evidence="9">
    <location>
        <begin position="20"/>
        <end position="39"/>
    </location>
</feature>
<evidence type="ECO:0000256" key="3">
    <source>
        <dbReference type="ARBA" id="ARBA00022500"/>
    </source>
</evidence>
<gene>
    <name evidence="11" type="ORF">CIG1485E_0122</name>
</gene>
<feature type="domain" description="Methyl-accepting transducer" evidence="10">
    <location>
        <begin position="449"/>
        <end position="662"/>
    </location>
</feature>
<feature type="transmembrane region" description="Helical" evidence="9">
    <location>
        <begin position="295"/>
        <end position="313"/>
    </location>
</feature>
<name>A0A076F6R1_9BACT</name>
<dbReference type="GO" id="GO:0005886">
    <property type="term" value="C:plasma membrane"/>
    <property type="evidence" value="ECO:0007669"/>
    <property type="project" value="UniProtKB-SubCell"/>
</dbReference>
<evidence type="ECO:0000256" key="6">
    <source>
        <dbReference type="ARBA" id="ARBA00023136"/>
    </source>
</evidence>
<evidence type="ECO:0000256" key="8">
    <source>
        <dbReference type="PROSITE-ProRule" id="PRU00284"/>
    </source>
</evidence>
<evidence type="ECO:0000256" key="1">
    <source>
        <dbReference type="ARBA" id="ARBA00004651"/>
    </source>
</evidence>
<evidence type="ECO:0000313" key="11">
    <source>
        <dbReference type="EMBL" id="AII14000.1"/>
    </source>
</evidence>
<evidence type="ECO:0000256" key="5">
    <source>
        <dbReference type="ARBA" id="ARBA00022989"/>
    </source>
</evidence>
<dbReference type="KEGG" id="caj:CIG1485E_0122"/>
<dbReference type="InterPro" id="IPR029151">
    <property type="entry name" value="Sensor-like_sf"/>
</dbReference>
<dbReference type="PANTHER" id="PTHR32089">
    <property type="entry name" value="METHYL-ACCEPTING CHEMOTAXIS PROTEIN MCPB"/>
    <property type="match status" value="1"/>
</dbReference>
<dbReference type="STRING" id="1244531.CIG2463D_0125"/>
<dbReference type="Pfam" id="PF02743">
    <property type="entry name" value="dCache_1"/>
    <property type="match status" value="1"/>
</dbReference>
<evidence type="ECO:0000313" key="12">
    <source>
        <dbReference type="Proteomes" id="UP000028486"/>
    </source>
</evidence>
<keyword evidence="12" id="KW-1185">Reference proteome</keyword>
<keyword evidence="4 9" id="KW-0812">Transmembrane</keyword>
<dbReference type="InterPro" id="IPR033479">
    <property type="entry name" value="dCache_1"/>
</dbReference>
<dbReference type="Gene3D" id="3.30.450.20">
    <property type="entry name" value="PAS domain"/>
    <property type="match status" value="1"/>
</dbReference>
<proteinExistence type="predicted"/>
<dbReference type="AlphaFoldDB" id="A0A076F6R1"/>
<evidence type="ECO:0000256" key="7">
    <source>
        <dbReference type="ARBA" id="ARBA00023224"/>
    </source>
</evidence>
<comment type="subcellular location">
    <subcellularLocation>
        <location evidence="1">Cell membrane</location>
        <topology evidence="1">Multi-pass membrane protein</topology>
    </subcellularLocation>
</comment>
<dbReference type="InterPro" id="IPR004089">
    <property type="entry name" value="MCPsignal_dom"/>
</dbReference>
<dbReference type="PROSITE" id="PS50111">
    <property type="entry name" value="CHEMOTAXIS_TRANSDUC_2"/>
    <property type="match status" value="1"/>
</dbReference>
<dbReference type="eggNOG" id="COG0840">
    <property type="taxonomic scope" value="Bacteria"/>
</dbReference>
<keyword evidence="7 8" id="KW-0807">Transducer</keyword>
<organism evidence="11 12">
    <name type="scientific">Campylobacter iguaniorum</name>
    <dbReference type="NCBI Taxonomy" id="1244531"/>
    <lineage>
        <taxon>Bacteria</taxon>
        <taxon>Pseudomonadati</taxon>
        <taxon>Campylobacterota</taxon>
        <taxon>Epsilonproteobacteria</taxon>
        <taxon>Campylobacterales</taxon>
        <taxon>Campylobacteraceae</taxon>
        <taxon>Campylobacter</taxon>
    </lineage>
</organism>
<dbReference type="Pfam" id="PF00015">
    <property type="entry name" value="MCPsignal"/>
    <property type="match status" value="1"/>
</dbReference>
<dbReference type="SUPFAM" id="SSF58104">
    <property type="entry name" value="Methyl-accepting chemotaxis protein (MCP) signaling domain"/>
    <property type="match status" value="1"/>
</dbReference>
<dbReference type="PATRIC" id="fig|1244531.5.peg.132"/>
<evidence type="ECO:0000259" key="10">
    <source>
        <dbReference type="PROSITE" id="PS50111"/>
    </source>
</evidence>
<keyword evidence="6 9" id="KW-0472">Membrane</keyword>
<dbReference type="PANTHER" id="PTHR32089:SF112">
    <property type="entry name" value="LYSOZYME-LIKE PROTEIN-RELATED"/>
    <property type="match status" value="1"/>
</dbReference>
<evidence type="ECO:0000256" key="2">
    <source>
        <dbReference type="ARBA" id="ARBA00022475"/>
    </source>
</evidence>
<accession>A0A076F6R1</accession>
<dbReference type="HOGENOM" id="CLU_000445_107_30_7"/>
<dbReference type="SUPFAM" id="SSF103190">
    <property type="entry name" value="Sensory domain-like"/>
    <property type="match status" value="1"/>
</dbReference>
<keyword evidence="5 9" id="KW-1133">Transmembrane helix</keyword>
<protein>
    <submittedName>
        <fullName evidence="11">Cache sensor-containing MCP-domain signal transduction protein</fullName>
    </submittedName>
</protein>
<evidence type="ECO:0000256" key="9">
    <source>
        <dbReference type="SAM" id="Phobius"/>
    </source>
</evidence>
<dbReference type="CDD" id="cd12913">
    <property type="entry name" value="PDC1_MCP_like"/>
    <property type="match status" value="1"/>
</dbReference>
<keyword evidence="3" id="KW-0145">Chemotaxis</keyword>
<dbReference type="GO" id="GO:0007165">
    <property type="term" value="P:signal transduction"/>
    <property type="evidence" value="ECO:0007669"/>
    <property type="project" value="UniProtKB-KW"/>
</dbReference>
<dbReference type="Proteomes" id="UP000028486">
    <property type="component" value="Chromosome"/>
</dbReference>
<dbReference type="EMBL" id="CP009043">
    <property type="protein sequence ID" value="AII14000.1"/>
    <property type="molecule type" value="Genomic_DNA"/>
</dbReference>
<sequence length="662" mass="73403">MSSSENKTSFTKTIVGKMVSVLSVSALICFSVFSVFNYIDTKNMIKDLYFNTYKAGLNISMEYINDYFHDNLEFPTDISNHIVSTANDEEEMKKMLKTAFQTSSGIDAVFIGFNDGRTLKIDQNTNEVYEIPNFDGRTREWFIQAKSTMKNGYTKIYSDVTTKKDIITAFSPVIKGNQLIAVVGANIFLDSFKDVISSMKITKNSDLVFLDDNGNILVHQDINKVNNTDPNFYKRNVDIMKESYADKNGNGGIVEADGNYAICTKIKAVDYWNICNIASSNGINSYVADAMLSQISAIIILIIALLAIIAYATKHFISPINLIRNGLNSFFDFLHHKNDNPKVIEIKTNDEFGIISKLINENIANVKSALDQDDKAVNESLTRAKEVESGNLSVRIINTPYSPGLRQLRDVLNNMLDVLQAKIGKDINVIQKTFDDFKNLDFTSSISDANGEVEKVTNLLGSQITNMLRDNLAQANNLQEKANDLKTYVSSLNEGAKSQAESLQESAAAVEEMSSSMNSINERASEVIKQSEDIKNIITIIRDIADQTNLLALNAAIEAARAGEHGRGFAVVADEVRKLAERTQKSLGEIEANVNILSQSINEMSQSIGEQTEAINQINQAVVSVDELTKQNVDIASNSNRVTTEVEKIADIIVSEVKKKKF</sequence>
<dbReference type="Gene3D" id="1.20.120.1530">
    <property type="match status" value="1"/>
</dbReference>
<dbReference type="SMART" id="SM00283">
    <property type="entry name" value="MA"/>
    <property type="match status" value="1"/>
</dbReference>
<keyword evidence="2" id="KW-1003">Cell membrane</keyword>
<dbReference type="Gene3D" id="1.10.287.950">
    <property type="entry name" value="Methyl-accepting chemotaxis protein"/>
    <property type="match status" value="1"/>
</dbReference>